<name>A0A645AP40_9ZZZZ</name>
<dbReference type="AlphaFoldDB" id="A0A645AP40"/>
<evidence type="ECO:0000313" key="1">
    <source>
        <dbReference type="EMBL" id="MPM55022.1"/>
    </source>
</evidence>
<reference evidence="1" key="1">
    <citation type="submission" date="2019-08" db="EMBL/GenBank/DDBJ databases">
        <authorList>
            <person name="Kucharzyk K."/>
            <person name="Murdoch R.W."/>
            <person name="Higgins S."/>
            <person name="Loffler F."/>
        </authorList>
    </citation>
    <scope>NUCLEOTIDE SEQUENCE</scope>
</reference>
<organism evidence="1">
    <name type="scientific">bioreactor metagenome</name>
    <dbReference type="NCBI Taxonomy" id="1076179"/>
    <lineage>
        <taxon>unclassified sequences</taxon>
        <taxon>metagenomes</taxon>
        <taxon>ecological metagenomes</taxon>
    </lineage>
</organism>
<accession>A0A645AP40</accession>
<protein>
    <submittedName>
        <fullName evidence="1">Uncharacterized protein</fullName>
    </submittedName>
</protein>
<sequence length="116" mass="12464">MRRIDLYTVDRPDAALKICCDISDGLVFRVHVDAGVDFTFITHKKGRLSAKQGVLPGLVYHVGGNRCLYPPDSDAVCSGAGTDPAAAAVFWLFAADGIALYAFNDHCQALIPKTIP</sequence>
<dbReference type="EMBL" id="VSSQ01015076">
    <property type="protein sequence ID" value="MPM55022.1"/>
    <property type="molecule type" value="Genomic_DNA"/>
</dbReference>
<proteinExistence type="predicted"/>
<comment type="caution">
    <text evidence="1">The sequence shown here is derived from an EMBL/GenBank/DDBJ whole genome shotgun (WGS) entry which is preliminary data.</text>
</comment>
<gene>
    <name evidence="1" type="ORF">SDC9_101807</name>
</gene>